<dbReference type="PANTHER" id="PTHR43292:SF4">
    <property type="entry name" value="ACYL-COA DEHYDROGENASE FADE34"/>
    <property type="match status" value="1"/>
</dbReference>
<dbReference type="InterPro" id="IPR009075">
    <property type="entry name" value="AcylCo_DH/oxidase_C"/>
</dbReference>
<dbReference type="InterPro" id="IPR013786">
    <property type="entry name" value="AcylCoA_DH/ox_N"/>
</dbReference>
<dbReference type="Gene3D" id="1.20.140.10">
    <property type="entry name" value="Butyryl-CoA Dehydrogenase, subunit A, domain 3"/>
    <property type="match status" value="1"/>
</dbReference>
<dbReference type="GO" id="GO:0050660">
    <property type="term" value="F:flavin adenine dinucleotide binding"/>
    <property type="evidence" value="ECO:0007669"/>
    <property type="project" value="InterPro"/>
</dbReference>
<feature type="domain" description="Acyl-CoA dehydrogenase/oxidase C-terminal" evidence="7">
    <location>
        <begin position="173"/>
        <end position="332"/>
    </location>
</feature>
<dbReference type="Pfam" id="PF02770">
    <property type="entry name" value="Acyl-CoA_dh_M"/>
    <property type="match status" value="1"/>
</dbReference>
<organism evidence="10 11">
    <name type="scientific">Acrocarpospora pleiomorpha</name>
    <dbReference type="NCBI Taxonomy" id="90975"/>
    <lineage>
        <taxon>Bacteria</taxon>
        <taxon>Bacillati</taxon>
        <taxon>Actinomycetota</taxon>
        <taxon>Actinomycetes</taxon>
        <taxon>Streptosporangiales</taxon>
        <taxon>Streptosporangiaceae</taxon>
        <taxon>Acrocarpospora</taxon>
    </lineage>
</organism>
<dbReference type="Gene3D" id="1.10.540.10">
    <property type="entry name" value="Acyl-CoA dehydrogenase/oxidase, N-terminal domain"/>
    <property type="match status" value="1"/>
</dbReference>
<dbReference type="AlphaFoldDB" id="A0A5M3X893"/>
<dbReference type="InterPro" id="IPR046373">
    <property type="entry name" value="Acyl-CoA_Oxase/DH_mid-dom_sf"/>
</dbReference>
<comment type="caution">
    <text evidence="10">The sequence shown here is derived from an EMBL/GenBank/DDBJ whole genome shotgun (WGS) entry which is preliminary data.</text>
</comment>
<comment type="cofactor">
    <cofactor evidence="1 6">
        <name>FAD</name>
        <dbReference type="ChEBI" id="CHEBI:57692"/>
    </cofactor>
</comment>
<reference evidence="10 11" key="1">
    <citation type="submission" date="2019-10" db="EMBL/GenBank/DDBJ databases">
        <title>Whole genome shotgun sequence of Acrocarpospora pleiomorpha NBRC 16267.</title>
        <authorList>
            <person name="Ichikawa N."/>
            <person name="Kimura A."/>
            <person name="Kitahashi Y."/>
            <person name="Komaki H."/>
            <person name="Oguchi A."/>
        </authorList>
    </citation>
    <scope>NUCLEOTIDE SEQUENCE [LARGE SCALE GENOMIC DNA]</scope>
    <source>
        <strain evidence="10 11">NBRC 16267</strain>
    </source>
</reference>
<feature type="domain" description="Acyl-CoA dehydrogenase/oxidase N-terminal" evidence="9">
    <location>
        <begin position="4"/>
        <end position="63"/>
    </location>
</feature>
<evidence type="ECO:0000259" key="9">
    <source>
        <dbReference type="Pfam" id="PF02771"/>
    </source>
</evidence>
<evidence type="ECO:0000256" key="2">
    <source>
        <dbReference type="ARBA" id="ARBA00009347"/>
    </source>
</evidence>
<dbReference type="InterPro" id="IPR006091">
    <property type="entry name" value="Acyl-CoA_Oxase/DH_mid-dom"/>
</dbReference>
<keyword evidence="4 6" id="KW-0274">FAD</keyword>
<evidence type="ECO:0000259" key="7">
    <source>
        <dbReference type="Pfam" id="PF00441"/>
    </source>
</evidence>
<protein>
    <submittedName>
        <fullName evidence="10">Acyl-CoA dehydrogenase</fullName>
    </submittedName>
</protein>
<proteinExistence type="inferred from homology"/>
<keyword evidence="11" id="KW-1185">Reference proteome</keyword>
<dbReference type="InterPro" id="IPR009100">
    <property type="entry name" value="AcylCoA_DH/oxidase_NM_dom_sf"/>
</dbReference>
<dbReference type="InterPro" id="IPR037069">
    <property type="entry name" value="AcylCoA_DH/ox_N_sf"/>
</dbReference>
<dbReference type="SUPFAM" id="SSF47203">
    <property type="entry name" value="Acyl-CoA dehydrogenase C-terminal domain-like"/>
    <property type="match status" value="1"/>
</dbReference>
<evidence type="ECO:0000256" key="6">
    <source>
        <dbReference type="RuleBase" id="RU362125"/>
    </source>
</evidence>
<dbReference type="GO" id="GO:0005886">
    <property type="term" value="C:plasma membrane"/>
    <property type="evidence" value="ECO:0007669"/>
    <property type="project" value="TreeGrafter"/>
</dbReference>
<dbReference type="Gene3D" id="2.40.110.10">
    <property type="entry name" value="Butyryl-CoA Dehydrogenase, subunit A, domain 2"/>
    <property type="match status" value="1"/>
</dbReference>
<comment type="similarity">
    <text evidence="2 6">Belongs to the acyl-CoA dehydrogenase family.</text>
</comment>
<evidence type="ECO:0000313" key="11">
    <source>
        <dbReference type="Proteomes" id="UP000377595"/>
    </source>
</evidence>
<dbReference type="InterPro" id="IPR036250">
    <property type="entry name" value="AcylCo_DH-like_C"/>
</dbReference>
<dbReference type="FunFam" id="2.40.110.10:FF:000011">
    <property type="entry name" value="Acyl-CoA dehydrogenase FadE34"/>
    <property type="match status" value="1"/>
</dbReference>
<dbReference type="Proteomes" id="UP000377595">
    <property type="component" value="Unassembled WGS sequence"/>
</dbReference>
<dbReference type="Pfam" id="PF00441">
    <property type="entry name" value="Acyl-CoA_dh_1"/>
    <property type="match status" value="1"/>
</dbReference>
<dbReference type="PANTHER" id="PTHR43292">
    <property type="entry name" value="ACYL-COA DEHYDROGENASE"/>
    <property type="match status" value="1"/>
</dbReference>
<evidence type="ECO:0000256" key="3">
    <source>
        <dbReference type="ARBA" id="ARBA00022630"/>
    </source>
</evidence>
<dbReference type="GO" id="GO:0016627">
    <property type="term" value="F:oxidoreductase activity, acting on the CH-CH group of donors"/>
    <property type="evidence" value="ECO:0007669"/>
    <property type="project" value="InterPro"/>
</dbReference>
<keyword evidence="5 6" id="KW-0560">Oxidoreductase</keyword>
<dbReference type="EMBL" id="BLAF01000004">
    <property type="protein sequence ID" value="GES17310.1"/>
    <property type="molecule type" value="Genomic_DNA"/>
</dbReference>
<accession>A0A5M3X893</accession>
<dbReference type="SUPFAM" id="SSF56645">
    <property type="entry name" value="Acyl-CoA dehydrogenase NM domain-like"/>
    <property type="match status" value="1"/>
</dbReference>
<name>A0A5M3X893_9ACTN</name>
<gene>
    <name evidence="10" type="ORF">Aple_002050</name>
</gene>
<dbReference type="Pfam" id="PF02771">
    <property type="entry name" value="Acyl-CoA_dh_N"/>
    <property type="match status" value="1"/>
</dbReference>
<evidence type="ECO:0000256" key="1">
    <source>
        <dbReference type="ARBA" id="ARBA00001974"/>
    </source>
</evidence>
<evidence type="ECO:0000259" key="8">
    <source>
        <dbReference type="Pfam" id="PF02770"/>
    </source>
</evidence>
<dbReference type="InterPro" id="IPR052161">
    <property type="entry name" value="Mycobact_Acyl-CoA_DH"/>
</dbReference>
<feature type="domain" description="Acyl-CoA oxidase/dehydrogenase middle" evidence="8">
    <location>
        <begin position="67"/>
        <end position="160"/>
    </location>
</feature>
<keyword evidence="3 6" id="KW-0285">Flavoprotein</keyword>
<evidence type="ECO:0000256" key="5">
    <source>
        <dbReference type="ARBA" id="ARBA00023002"/>
    </source>
</evidence>
<evidence type="ECO:0000313" key="10">
    <source>
        <dbReference type="EMBL" id="GES17310.1"/>
    </source>
</evidence>
<evidence type="ECO:0000256" key="4">
    <source>
        <dbReference type="ARBA" id="ARBA00022827"/>
    </source>
</evidence>
<sequence>MGAGGLGADVRLQAAVNHVIAAAGGPDAAAVNPIGHGMCAPTLVVWGTEEQRRRHLRPLFSGEEIWCQLFSEPGAGSDVAGLATRARRDGDEWVADGQKVWTTMAHQSSWGLLIARTDPDVVKHQGLTAFVLDMSAPGVDVRPLHQLTGEAEFNEVFLDRVRIPDLARLGEVGDGWKVVLTTLMNERVSIGGVIPPRGSGPIARLVDRYRELVRADPATARLHTDTVAGLWVRAEVLRLANIRLSQLRTGETPGPEGSISKIMAADLAKDVYSELVTLMGAEGLLYGTYEKVRPVVAMEYSTPQKAFLRSRANSIEGGTSEVMKNVLAERLLGLPGDPRADKDVPWRVIPRS</sequence>